<dbReference type="Proteomes" id="UP000253772">
    <property type="component" value="Chromosome c2"/>
</dbReference>
<name>A0A482J4V5_9BURK</name>
<dbReference type="OrthoDB" id="9133049at2"/>
<proteinExistence type="predicted"/>
<dbReference type="EMBL" id="CP037901">
    <property type="protein sequence ID" value="QBP14054.1"/>
    <property type="molecule type" value="Genomic_DNA"/>
</dbReference>
<evidence type="ECO:0000313" key="2">
    <source>
        <dbReference type="Proteomes" id="UP000253772"/>
    </source>
</evidence>
<gene>
    <name evidence="1" type="ORF">DDF84_018745</name>
</gene>
<reference evidence="1 2" key="1">
    <citation type="submission" date="2019-03" db="EMBL/GenBank/DDBJ databases">
        <title>Comparative insights into the high quality Complete genome sequence of highly metal resistant Cupriavidus metallidurans strain BS1 isolated from a gold-copper mine.</title>
        <authorList>
            <person name="Mazhar H.S."/>
            <person name="Rensing C."/>
        </authorList>
    </citation>
    <scope>NUCLEOTIDE SEQUENCE [LARGE SCALE GENOMIC DNA]</scope>
    <source>
        <strain evidence="1 2">BS1</strain>
    </source>
</reference>
<accession>A0A482J4V5</accession>
<organism evidence="1 2">
    <name type="scientific">Cupriavidus metallidurans</name>
    <dbReference type="NCBI Taxonomy" id="119219"/>
    <lineage>
        <taxon>Bacteria</taxon>
        <taxon>Pseudomonadati</taxon>
        <taxon>Pseudomonadota</taxon>
        <taxon>Betaproteobacteria</taxon>
        <taxon>Burkholderiales</taxon>
        <taxon>Burkholderiaceae</taxon>
        <taxon>Cupriavidus</taxon>
    </lineage>
</organism>
<sequence>MSFAVLLSCFSGYTTAGSLDENVVLVPLRATSANTGHIAQAALTPNGSGYTGISLFIGGVPETVSVPVHLYTYIYPGTCAALGERPAYEMNQTVIQNGNLGNGVPAFEKRVAVPLDQLRAGGYALVVRTAPADGFVNIFCGDIRSA</sequence>
<evidence type="ECO:0000313" key="1">
    <source>
        <dbReference type="EMBL" id="QBP14054.1"/>
    </source>
</evidence>
<dbReference type="AlphaFoldDB" id="A0A482J4V5"/>
<protein>
    <submittedName>
        <fullName evidence="1">Uncharacterized protein</fullName>
    </submittedName>
</protein>